<evidence type="ECO:0000256" key="1">
    <source>
        <dbReference type="SAM" id="SignalP"/>
    </source>
</evidence>
<sequence length="206" mass="22631">MIKNILGGALLSAALLSQSANAEHFDVDLGVKPSGQVEVLNLAPLDKDTGWKILEAEFGEGENPYATDDPGFLAEDGTFNDFEPIWYNAVGQLHYFNGLEWVTGSFTEEVLLYGLRGEETIFGSENVFSGDTYGLIDRADREGGVHTHLEFEVDNFFGTGAPRDGAYMIAIRVYGDDHTASEPFYIAFNLGLDEEDFEAAIDLRAE</sequence>
<dbReference type="EMBL" id="BSPD01000021">
    <property type="protein sequence ID" value="GLS25097.1"/>
    <property type="molecule type" value="Genomic_DNA"/>
</dbReference>
<dbReference type="AlphaFoldDB" id="A0AA37T552"/>
<feature type="signal peptide" evidence="1">
    <location>
        <begin position="1"/>
        <end position="22"/>
    </location>
</feature>
<protein>
    <submittedName>
        <fullName evidence="2">Uncharacterized protein</fullName>
    </submittedName>
</protein>
<name>A0AA37T552_9GAMM</name>
<dbReference type="Proteomes" id="UP001156870">
    <property type="component" value="Unassembled WGS sequence"/>
</dbReference>
<comment type="caution">
    <text evidence="2">The sequence shown here is derived from an EMBL/GenBank/DDBJ whole genome shotgun (WGS) entry which is preliminary data.</text>
</comment>
<dbReference type="RefSeq" id="WP_232592758.1">
    <property type="nucleotide sequence ID" value="NZ_BSPD01000021.1"/>
</dbReference>
<gene>
    <name evidence="2" type="ORF">GCM10007877_08110</name>
</gene>
<evidence type="ECO:0000313" key="2">
    <source>
        <dbReference type="EMBL" id="GLS25097.1"/>
    </source>
</evidence>
<accession>A0AA37T552</accession>
<reference evidence="2 3" key="1">
    <citation type="journal article" date="2014" name="Int. J. Syst. Evol. Microbiol.">
        <title>Complete genome sequence of Corynebacterium casei LMG S-19264T (=DSM 44701T), isolated from a smear-ripened cheese.</title>
        <authorList>
            <consortium name="US DOE Joint Genome Institute (JGI-PGF)"/>
            <person name="Walter F."/>
            <person name="Albersmeier A."/>
            <person name="Kalinowski J."/>
            <person name="Ruckert C."/>
        </authorList>
    </citation>
    <scope>NUCLEOTIDE SEQUENCE [LARGE SCALE GENOMIC DNA]</scope>
    <source>
        <strain evidence="2 3">NBRC 110095</strain>
    </source>
</reference>
<feature type="chain" id="PRO_5041244474" evidence="1">
    <location>
        <begin position="23"/>
        <end position="206"/>
    </location>
</feature>
<keyword evidence="1" id="KW-0732">Signal</keyword>
<keyword evidence="3" id="KW-1185">Reference proteome</keyword>
<organism evidence="2 3">
    <name type="scientific">Marinibactrum halimedae</name>
    <dbReference type="NCBI Taxonomy" id="1444977"/>
    <lineage>
        <taxon>Bacteria</taxon>
        <taxon>Pseudomonadati</taxon>
        <taxon>Pseudomonadota</taxon>
        <taxon>Gammaproteobacteria</taxon>
        <taxon>Cellvibrionales</taxon>
        <taxon>Cellvibrionaceae</taxon>
        <taxon>Marinibactrum</taxon>
    </lineage>
</organism>
<proteinExistence type="predicted"/>
<evidence type="ECO:0000313" key="3">
    <source>
        <dbReference type="Proteomes" id="UP001156870"/>
    </source>
</evidence>